<dbReference type="AlphaFoldDB" id="H5U5R9"/>
<proteinExistence type="predicted"/>
<organism evidence="1 2">
    <name type="scientific">Gordonia sputi NBRC 100414</name>
    <dbReference type="NCBI Taxonomy" id="1089453"/>
    <lineage>
        <taxon>Bacteria</taxon>
        <taxon>Bacillati</taxon>
        <taxon>Actinomycetota</taxon>
        <taxon>Actinomycetes</taxon>
        <taxon>Mycobacteriales</taxon>
        <taxon>Gordoniaceae</taxon>
        <taxon>Gordonia</taxon>
    </lineage>
</organism>
<sequence length="218" mass="23139">MTQTLIDALSAPDSSIRLRAALAAGTEPEPALVDALVHRSGVEPDFFVRDMLTWALTRTPHAATVPRVVAELDSTSAQARSQALHTLSKIGDRSVYPHVMGLLHDPDDDVARTAWRTAVALVSDEDVSDLAAALAAELGRGNREVQRSLSRALSALGEAATGVLDAASTSGPEAVRLHADATRHLMNDPDGDFADAVEQARRALTLRGAPVRIDDADR</sequence>
<dbReference type="SUPFAM" id="SSF48371">
    <property type="entry name" value="ARM repeat"/>
    <property type="match status" value="1"/>
</dbReference>
<keyword evidence="2" id="KW-1185">Reference proteome</keyword>
<dbReference type="RefSeq" id="WP_005208292.1">
    <property type="nucleotide sequence ID" value="NZ_BAFC01000117.1"/>
</dbReference>
<reference evidence="1 2" key="1">
    <citation type="submission" date="2012-02" db="EMBL/GenBank/DDBJ databases">
        <title>Whole genome shotgun sequence of Gordonia sputi NBRC 100414.</title>
        <authorList>
            <person name="Yoshida I."/>
            <person name="Hosoyama A."/>
            <person name="Tsuchikane K."/>
            <person name="Katsumata H."/>
            <person name="Yamazaki S."/>
            <person name="Fujita N."/>
        </authorList>
    </citation>
    <scope>NUCLEOTIDE SEQUENCE [LARGE SCALE GENOMIC DNA]</scope>
    <source>
        <strain evidence="1 2">NBRC 100414</strain>
    </source>
</reference>
<dbReference type="EMBL" id="BAFC01000117">
    <property type="protein sequence ID" value="GAB41077.1"/>
    <property type="molecule type" value="Genomic_DNA"/>
</dbReference>
<dbReference type="eggNOG" id="COG1413">
    <property type="taxonomic scope" value="Bacteria"/>
</dbReference>
<name>H5U5R9_9ACTN</name>
<dbReference type="Gene3D" id="1.25.10.10">
    <property type="entry name" value="Leucine-rich Repeat Variant"/>
    <property type="match status" value="1"/>
</dbReference>
<dbReference type="InterPro" id="IPR011989">
    <property type="entry name" value="ARM-like"/>
</dbReference>
<protein>
    <recommendedName>
        <fullName evidence="3">HEAT repeat-containing protein</fullName>
    </recommendedName>
</protein>
<comment type="caution">
    <text evidence="1">The sequence shown here is derived from an EMBL/GenBank/DDBJ whole genome shotgun (WGS) entry which is preliminary data.</text>
</comment>
<dbReference type="Pfam" id="PF13646">
    <property type="entry name" value="HEAT_2"/>
    <property type="match status" value="1"/>
</dbReference>
<evidence type="ECO:0000313" key="2">
    <source>
        <dbReference type="Proteomes" id="UP000005845"/>
    </source>
</evidence>
<evidence type="ECO:0008006" key="3">
    <source>
        <dbReference type="Google" id="ProtNLM"/>
    </source>
</evidence>
<gene>
    <name evidence="1" type="ORF">GOSPT_119_00280</name>
</gene>
<accession>H5U5R9</accession>
<dbReference type="Proteomes" id="UP000005845">
    <property type="component" value="Unassembled WGS sequence"/>
</dbReference>
<dbReference type="InterPro" id="IPR016024">
    <property type="entry name" value="ARM-type_fold"/>
</dbReference>
<evidence type="ECO:0000313" key="1">
    <source>
        <dbReference type="EMBL" id="GAB41077.1"/>
    </source>
</evidence>